<feature type="transmembrane region" description="Helical" evidence="1">
    <location>
        <begin position="58"/>
        <end position="83"/>
    </location>
</feature>
<evidence type="ECO:0000313" key="2">
    <source>
        <dbReference type="EMBL" id="AKT41045.1"/>
    </source>
</evidence>
<proteinExistence type="predicted"/>
<dbReference type="SUPFAM" id="SSF52833">
    <property type="entry name" value="Thioredoxin-like"/>
    <property type="match status" value="1"/>
</dbReference>
<keyword evidence="1" id="KW-0812">Transmembrane</keyword>
<evidence type="ECO:0008006" key="4">
    <source>
        <dbReference type="Google" id="ProtNLM"/>
    </source>
</evidence>
<name>A0A0K1EJK8_CHOCO</name>
<sequence>MPESSPSDVATRLSLSEWKLAAGSLLEPRGEPVTGPAIPFVQPCDASMAPLPRAGMSAMAVLSVVALLLGPVGSVAAMVLGWAARKEIDDAPVVRGGHGLATAGLLLGALLTTGWGAALALGAWDLTYAHGKLPAAVESEATEPVATTKVMPESEAASSTPGGSVPQKTTLQRIGDLTVVDVGVDVRTLGEELAKQRAAASELGEKVVVMTTRDPCEPCRGVEQSLTDALMQTALRGVRLVRVDIDVFQEDLDELKIPWNRYPGFFLPALDLTPRDGIDGGEWDDDIPRNIAPVLGAFVRGQFTTRREPWKARPGSGVHL</sequence>
<dbReference type="AlphaFoldDB" id="A0A0K1EJK8"/>
<evidence type="ECO:0000256" key="1">
    <source>
        <dbReference type="SAM" id="Phobius"/>
    </source>
</evidence>
<organism evidence="2 3">
    <name type="scientific">Chondromyces crocatus</name>
    <dbReference type="NCBI Taxonomy" id="52"/>
    <lineage>
        <taxon>Bacteria</taxon>
        <taxon>Pseudomonadati</taxon>
        <taxon>Myxococcota</taxon>
        <taxon>Polyangia</taxon>
        <taxon>Polyangiales</taxon>
        <taxon>Polyangiaceae</taxon>
        <taxon>Chondromyces</taxon>
    </lineage>
</organism>
<protein>
    <recommendedName>
        <fullName evidence="4">DUF4190 domain-containing protein</fullName>
    </recommendedName>
</protein>
<reference evidence="2 3" key="1">
    <citation type="submission" date="2015-07" db="EMBL/GenBank/DDBJ databases">
        <title>Genome analysis of myxobacterium Chondromyces crocatus Cm c5 reveals a high potential for natural compound synthesis and the genetic basis for the loss of fruiting body formation.</title>
        <authorList>
            <person name="Zaburannyi N."/>
            <person name="Bunk B."/>
            <person name="Maier J."/>
            <person name="Overmann J."/>
            <person name="Mueller R."/>
        </authorList>
    </citation>
    <scope>NUCLEOTIDE SEQUENCE [LARGE SCALE GENOMIC DNA]</scope>
    <source>
        <strain evidence="2 3">Cm c5</strain>
    </source>
</reference>
<evidence type="ECO:0000313" key="3">
    <source>
        <dbReference type="Proteomes" id="UP000067626"/>
    </source>
</evidence>
<dbReference type="InterPro" id="IPR036249">
    <property type="entry name" value="Thioredoxin-like_sf"/>
</dbReference>
<keyword evidence="1" id="KW-1133">Transmembrane helix</keyword>
<keyword evidence="3" id="KW-1185">Reference proteome</keyword>
<dbReference type="Proteomes" id="UP000067626">
    <property type="component" value="Chromosome"/>
</dbReference>
<keyword evidence="1" id="KW-0472">Membrane</keyword>
<accession>A0A0K1EJK8</accession>
<gene>
    <name evidence="2" type="ORF">CMC5_052030</name>
</gene>
<dbReference type="STRING" id="52.CMC5_052030"/>
<dbReference type="EMBL" id="CP012159">
    <property type="protein sequence ID" value="AKT41045.1"/>
    <property type="molecule type" value="Genomic_DNA"/>
</dbReference>
<feature type="transmembrane region" description="Helical" evidence="1">
    <location>
        <begin position="103"/>
        <end position="124"/>
    </location>
</feature>
<dbReference type="KEGG" id="ccro:CMC5_052030"/>